<feature type="transmembrane region" description="Helical" evidence="1">
    <location>
        <begin position="143"/>
        <end position="163"/>
    </location>
</feature>
<name>A0A5S4GIM9_9ACTN</name>
<keyword evidence="1" id="KW-0812">Transmembrane</keyword>
<evidence type="ECO:0000256" key="1">
    <source>
        <dbReference type="SAM" id="Phobius"/>
    </source>
</evidence>
<organism evidence="2 3">
    <name type="scientific">Nonomuraea zeae</name>
    <dbReference type="NCBI Taxonomy" id="1642303"/>
    <lineage>
        <taxon>Bacteria</taxon>
        <taxon>Bacillati</taxon>
        <taxon>Actinomycetota</taxon>
        <taxon>Actinomycetes</taxon>
        <taxon>Streptosporangiales</taxon>
        <taxon>Streptosporangiaceae</taxon>
        <taxon>Nonomuraea</taxon>
    </lineage>
</organism>
<dbReference type="OrthoDB" id="3530856at2"/>
<gene>
    <name evidence="2" type="ORF">ETD85_22975</name>
</gene>
<keyword evidence="1" id="KW-1133">Transmembrane helix</keyword>
<keyword evidence="1" id="KW-0472">Membrane</keyword>
<dbReference type="EMBL" id="VCKX01000070">
    <property type="protein sequence ID" value="TMR32381.1"/>
    <property type="molecule type" value="Genomic_DNA"/>
</dbReference>
<protein>
    <submittedName>
        <fullName evidence="2">Uncharacterized protein</fullName>
    </submittedName>
</protein>
<accession>A0A5S4GIM9</accession>
<dbReference type="Proteomes" id="UP000306628">
    <property type="component" value="Unassembled WGS sequence"/>
</dbReference>
<dbReference type="RefSeq" id="WP_138691827.1">
    <property type="nucleotide sequence ID" value="NZ_JBHSAZ010000014.1"/>
</dbReference>
<feature type="transmembrane region" description="Helical" evidence="1">
    <location>
        <begin position="116"/>
        <end position="137"/>
    </location>
</feature>
<keyword evidence="3" id="KW-1185">Reference proteome</keyword>
<feature type="transmembrane region" description="Helical" evidence="1">
    <location>
        <begin position="170"/>
        <end position="191"/>
    </location>
</feature>
<proteinExistence type="predicted"/>
<evidence type="ECO:0000313" key="3">
    <source>
        <dbReference type="Proteomes" id="UP000306628"/>
    </source>
</evidence>
<reference evidence="2 3" key="1">
    <citation type="submission" date="2019-05" db="EMBL/GenBank/DDBJ databases">
        <title>Draft genome sequence of Nonomuraea zeae DSM 100528.</title>
        <authorList>
            <person name="Saricaoglu S."/>
            <person name="Isik K."/>
        </authorList>
    </citation>
    <scope>NUCLEOTIDE SEQUENCE [LARGE SCALE GENOMIC DNA]</scope>
    <source>
        <strain evidence="2 3">DSM 100528</strain>
    </source>
</reference>
<comment type="caution">
    <text evidence="2">The sequence shown here is derived from an EMBL/GenBank/DDBJ whole genome shotgun (WGS) entry which is preliminary data.</text>
</comment>
<sequence length="308" mass="33009">MTQDGALLFPPRPDGATTWDDYVTSMRTLRVWAGARDDAELAAAVPALTAQAIRGVLGEHRRAVPDRRTAELIVRACLLLRECSEPEIAKEQALWRAAWDRVLGAQTRPPRPQGRAAAIAAGVLLPAVTGVVINLASSNTRNPLAWGALGLLLVIHSSVLMVGTSRWSRLALPAGVASVVAVAVTAGLLFLPPPREEPQFACRKADPALYIRSPVRDPGLGTTWTEGYACQNTRAPVYAEPGAGGLQTGVLRQALNIFLCVVERDGQHWYRTAADEKRADSGWGYVSEQYILAAHPVDGLVTCPGRSG</sequence>
<evidence type="ECO:0000313" key="2">
    <source>
        <dbReference type="EMBL" id="TMR32381.1"/>
    </source>
</evidence>
<dbReference type="AlphaFoldDB" id="A0A5S4GIM9"/>